<dbReference type="WBParaSite" id="nRc.2.0.1.t26653-RA">
    <property type="protein sequence ID" value="nRc.2.0.1.t26653-RA"/>
    <property type="gene ID" value="nRc.2.0.1.g26653"/>
</dbReference>
<protein>
    <submittedName>
        <fullName evidence="3">Uncharacterized protein</fullName>
    </submittedName>
</protein>
<evidence type="ECO:0000313" key="2">
    <source>
        <dbReference type="Proteomes" id="UP000887565"/>
    </source>
</evidence>
<reference evidence="3" key="1">
    <citation type="submission" date="2022-11" db="UniProtKB">
        <authorList>
            <consortium name="WormBaseParasite"/>
        </authorList>
    </citation>
    <scope>IDENTIFICATION</scope>
</reference>
<accession>A0A915JKM1</accession>
<sequence>MPKEIKDLTKVTCLTTLNNLCSISIQIQMLSINNVNGDHDTEHLPKEATIIHLSPANTITKPLLPTVDSCRQSIKFFPIMTTLSTSSMVDEAPPYHKSLNVNEQYVQWGEQQPHENDIIPIPAYSTASSYWSYVQLALPNGTMFVFETFTARPEDWTALFSLVDSQHTIIISFDEADDCTGIYVLHSIQFCTSRHKKNKYTIMKAIHFDAYRVIQNMAISSPLYELARSISFIPEKCTLKARVSAMWALEVCWLTLKFLAVVCFFKDPKNSYLQSDVLTYPAINGFYPILLFLALGRYGFIP</sequence>
<evidence type="ECO:0000313" key="3">
    <source>
        <dbReference type="WBParaSite" id="nRc.2.0.1.t26653-RA"/>
    </source>
</evidence>
<feature type="transmembrane region" description="Helical" evidence="1">
    <location>
        <begin position="277"/>
        <end position="300"/>
    </location>
</feature>
<keyword evidence="1" id="KW-0472">Membrane</keyword>
<dbReference type="AlphaFoldDB" id="A0A915JKM1"/>
<feature type="transmembrane region" description="Helical" evidence="1">
    <location>
        <begin position="245"/>
        <end position="265"/>
    </location>
</feature>
<proteinExistence type="predicted"/>
<organism evidence="2 3">
    <name type="scientific">Romanomermis culicivorax</name>
    <name type="common">Nematode worm</name>
    <dbReference type="NCBI Taxonomy" id="13658"/>
    <lineage>
        <taxon>Eukaryota</taxon>
        <taxon>Metazoa</taxon>
        <taxon>Ecdysozoa</taxon>
        <taxon>Nematoda</taxon>
        <taxon>Enoplea</taxon>
        <taxon>Dorylaimia</taxon>
        <taxon>Mermithida</taxon>
        <taxon>Mermithoidea</taxon>
        <taxon>Mermithidae</taxon>
        <taxon>Romanomermis</taxon>
    </lineage>
</organism>
<dbReference type="Proteomes" id="UP000887565">
    <property type="component" value="Unplaced"/>
</dbReference>
<keyword evidence="1" id="KW-0812">Transmembrane</keyword>
<name>A0A915JKM1_ROMCU</name>
<keyword evidence="2" id="KW-1185">Reference proteome</keyword>
<keyword evidence="1" id="KW-1133">Transmembrane helix</keyword>
<evidence type="ECO:0000256" key="1">
    <source>
        <dbReference type="SAM" id="Phobius"/>
    </source>
</evidence>